<sequence length="415" mass="44599">MAGVDLRAAFGRLRPHVGIDPLTCSIADPRRSTNLPFKEGTILQGRADKLTTGQLACFLIAVSMGSAIIFIPSSLILTAGNGAWLSLLGAFGFGMITLLCVLFLHRRHEGRDMVEYSRILIGRTATVIIMIPVIAMLLFATAAIIAGIGAFFISGMMPETPLYIFCSFSLLVATLTARAGIAAAARMFVLLVPIMIMFAVVVLVIALPLYDWNRLLPIFDKGAGPILHGLFITAGFPFGEVCLFALILPYAGKDNSRLLSVRLLLAFGITGISMVIATLCTIAAFGAAAGHFNYSLYQLASNIEIGGTNERIEAVIGVALILGSYMKATGYIIALNRVLSKISGVKDERAFIYPLGLLCTLLSLTLFSSPADFQYLVYQVWPFTVIFVGCLLIYALAGLTLARTKPASRAQEAER</sequence>
<feature type="transmembrane region" description="Helical" evidence="8">
    <location>
        <begin position="230"/>
        <end position="251"/>
    </location>
</feature>
<dbReference type="GO" id="GO:0009847">
    <property type="term" value="P:spore germination"/>
    <property type="evidence" value="ECO:0007669"/>
    <property type="project" value="InterPro"/>
</dbReference>
<dbReference type="InterPro" id="IPR004761">
    <property type="entry name" value="Spore_GerAB"/>
</dbReference>
<organism evidence="9 10">
    <name type="scientific">Cohnella fermenti</name>
    <dbReference type="NCBI Taxonomy" id="2565925"/>
    <lineage>
        <taxon>Bacteria</taxon>
        <taxon>Bacillati</taxon>
        <taxon>Bacillota</taxon>
        <taxon>Bacilli</taxon>
        <taxon>Bacillales</taxon>
        <taxon>Paenibacillaceae</taxon>
        <taxon>Cohnella</taxon>
    </lineage>
</organism>
<feature type="transmembrane region" description="Helical" evidence="8">
    <location>
        <begin position="83"/>
        <end position="104"/>
    </location>
</feature>
<keyword evidence="6 8" id="KW-1133">Transmembrane helix</keyword>
<evidence type="ECO:0000256" key="2">
    <source>
        <dbReference type="ARBA" id="ARBA00007998"/>
    </source>
</evidence>
<keyword evidence="10" id="KW-1185">Reference proteome</keyword>
<dbReference type="PANTHER" id="PTHR34975">
    <property type="entry name" value="SPORE GERMINATION PROTEIN A2"/>
    <property type="match status" value="1"/>
</dbReference>
<evidence type="ECO:0000256" key="1">
    <source>
        <dbReference type="ARBA" id="ARBA00004141"/>
    </source>
</evidence>
<feature type="transmembrane region" description="Helical" evidence="8">
    <location>
        <begin position="162"/>
        <end position="181"/>
    </location>
</feature>
<keyword evidence="7 8" id="KW-0472">Membrane</keyword>
<dbReference type="EMBL" id="SSOB01000014">
    <property type="protein sequence ID" value="THF79057.1"/>
    <property type="molecule type" value="Genomic_DNA"/>
</dbReference>
<dbReference type="NCBIfam" id="TIGR00912">
    <property type="entry name" value="2A0309"/>
    <property type="match status" value="1"/>
</dbReference>
<dbReference type="Gene3D" id="1.20.1740.10">
    <property type="entry name" value="Amino acid/polyamine transporter I"/>
    <property type="match status" value="1"/>
</dbReference>
<dbReference type="Pfam" id="PF03845">
    <property type="entry name" value="Spore_permease"/>
    <property type="match status" value="1"/>
</dbReference>
<evidence type="ECO:0000256" key="7">
    <source>
        <dbReference type="ARBA" id="ARBA00023136"/>
    </source>
</evidence>
<dbReference type="PANTHER" id="PTHR34975:SF2">
    <property type="entry name" value="SPORE GERMINATION PROTEIN A2"/>
    <property type="match status" value="1"/>
</dbReference>
<evidence type="ECO:0000256" key="4">
    <source>
        <dbReference type="ARBA" id="ARBA00022544"/>
    </source>
</evidence>
<keyword evidence="4" id="KW-0309">Germination</keyword>
<keyword evidence="5 8" id="KW-0812">Transmembrane</keyword>
<evidence type="ECO:0000256" key="8">
    <source>
        <dbReference type="SAM" id="Phobius"/>
    </source>
</evidence>
<gene>
    <name evidence="9" type="ORF">E6C55_12630</name>
</gene>
<proteinExistence type="inferred from homology"/>
<comment type="caution">
    <text evidence="9">The sequence shown here is derived from an EMBL/GenBank/DDBJ whole genome shotgun (WGS) entry which is preliminary data.</text>
</comment>
<dbReference type="Proteomes" id="UP000310636">
    <property type="component" value="Unassembled WGS sequence"/>
</dbReference>
<comment type="subcellular location">
    <subcellularLocation>
        <location evidence="1">Membrane</location>
        <topology evidence="1">Multi-pass membrane protein</topology>
    </subcellularLocation>
</comment>
<accession>A0A4S4BVL4</accession>
<dbReference type="AlphaFoldDB" id="A0A4S4BVL4"/>
<evidence type="ECO:0000256" key="5">
    <source>
        <dbReference type="ARBA" id="ARBA00022692"/>
    </source>
</evidence>
<feature type="transmembrane region" description="Helical" evidence="8">
    <location>
        <begin position="55"/>
        <end position="77"/>
    </location>
</feature>
<feature type="transmembrane region" description="Helical" evidence="8">
    <location>
        <begin position="263"/>
        <end position="294"/>
    </location>
</feature>
<feature type="transmembrane region" description="Helical" evidence="8">
    <location>
        <begin position="350"/>
        <end position="368"/>
    </location>
</feature>
<evidence type="ECO:0000313" key="10">
    <source>
        <dbReference type="Proteomes" id="UP000310636"/>
    </source>
</evidence>
<feature type="transmembrane region" description="Helical" evidence="8">
    <location>
        <begin position="380"/>
        <end position="402"/>
    </location>
</feature>
<keyword evidence="3" id="KW-0813">Transport</keyword>
<protein>
    <submittedName>
        <fullName evidence="9">Spore gernimation protein</fullName>
    </submittedName>
</protein>
<evidence type="ECO:0000256" key="6">
    <source>
        <dbReference type="ARBA" id="ARBA00022989"/>
    </source>
</evidence>
<name>A0A4S4BVL4_9BACL</name>
<dbReference type="OrthoDB" id="2663541at2"/>
<dbReference type="GO" id="GO:0016020">
    <property type="term" value="C:membrane"/>
    <property type="evidence" value="ECO:0007669"/>
    <property type="project" value="UniProtKB-SubCell"/>
</dbReference>
<feature type="transmembrane region" description="Helical" evidence="8">
    <location>
        <begin position="125"/>
        <end position="156"/>
    </location>
</feature>
<reference evidence="9 10" key="1">
    <citation type="submission" date="2019-04" db="EMBL/GenBank/DDBJ databases">
        <title>Cohnella sp. nov. isolated from preserved vegetables.</title>
        <authorList>
            <person name="Lin S.-Y."/>
            <person name="Hung M.-H."/>
            <person name="Young C.-C."/>
        </authorList>
    </citation>
    <scope>NUCLEOTIDE SEQUENCE [LARGE SCALE GENOMIC DNA]</scope>
    <source>
        <strain evidence="9 10">CC-MHH1044</strain>
    </source>
</reference>
<feature type="transmembrane region" description="Helical" evidence="8">
    <location>
        <begin position="188"/>
        <end position="210"/>
    </location>
</feature>
<comment type="similarity">
    <text evidence="2">Belongs to the amino acid-polyamine-organocation (APC) superfamily. Spore germination protein (SGP) (TC 2.A.3.9) family.</text>
</comment>
<evidence type="ECO:0000256" key="3">
    <source>
        <dbReference type="ARBA" id="ARBA00022448"/>
    </source>
</evidence>
<feature type="transmembrane region" description="Helical" evidence="8">
    <location>
        <begin position="314"/>
        <end position="338"/>
    </location>
</feature>
<evidence type="ECO:0000313" key="9">
    <source>
        <dbReference type="EMBL" id="THF79057.1"/>
    </source>
</evidence>